<name>A0ABW0AB77_9ACTN</name>
<evidence type="ECO:0000313" key="3">
    <source>
        <dbReference type="Proteomes" id="UP001596222"/>
    </source>
</evidence>
<evidence type="ECO:0000259" key="1">
    <source>
        <dbReference type="PROSITE" id="PS50531"/>
    </source>
</evidence>
<comment type="caution">
    <text evidence="2">The sequence shown here is derived from an EMBL/GenBank/DDBJ whole genome shotgun (WGS) entry which is preliminary data.</text>
</comment>
<dbReference type="PANTHER" id="PTHR33498:SF1">
    <property type="entry name" value="TRANSPOSASE FOR INSERTION SEQUENCE ELEMENT IS1557"/>
    <property type="match status" value="1"/>
</dbReference>
<dbReference type="Pfam" id="PF01610">
    <property type="entry name" value="DDE_Tnp_ISL3"/>
    <property type="match status" value="2"/>
</dbReference>
<organism evidence="2 3">
    <name type="scientific">Streptomyces aureoversilis</name>
    <dbReference type="NCBI Taxonomy" id="67277"/>
    <lineage>
        <taxon>Bacteria</taxon>
        <taxon>Bacillati</taxon>
        <taxon>Actinomycetota</taxon>
        <taxon>Actinomycetes</taxon>
        <taxon>Kitasatosporales</taxon>
        <taxon>Streptomycetaceae</taxon>
        <taxon>Streptomyces</taxon>
    </lineage>
</organism>
<sequence length="327" mass="36901">MCVEVLPDRRMETFTAWLREHRGVEFVCRDGAADFAQAVTDADPAIVQVMDRWHLWHGLGEAALKEVAARSTCWAKAGPPVLDGRRASNTRERWHQVHQLLDTGVGLLDCAPRLNLALNTVKRYARHPEPGQLIRAPAYRPSLVDPYRDHLRQHRAEDPAVPVTRLLHEIRELGYTGSANLLVRYINQGRVDADRAILSPRRVTGLLLADPDRQRDEQRILRDQLAAACTEMTVLATLVSQFARMLSPSQDNAQALTDWITRARDADLPSLQSFATGLERDRAAVDAALTLPHHNGRTEGINNKIKLIKRQTYRAGYPLLRHRILLS</sequence>
<dbReference type="PANTHER" id="PTHR33498">
    <property type="entry name" value="TRANSPOSASE FOR INSERTION SEQUENCE ELEMENT IS1557"/>
    <property type="match status" value="1"/>
</dbReference>
<dbReference type="InterPro" id="IPR047951">
    <property type="entry name" value="Transpos_ISL3"/>
</dbReference>
<dbReference type="InterPro" id="IPR017894">
    <property type="entry name" value="HTH_IS21_transposase_type"/>
</dbReference>
<dbReference type="InterPro" id="IPR002560">
    <property type="entry name" value="Transposase_DDE"/>
</dbReference>
<dbReference type="PROSITE" id="PS50531">
    <property type="entry name" value="HTH_IS21"/>
    <property type="match status" value="1"/>
</dbReference>
<dbReference type="Proteomes" id="UP001596222">
    <property type="component" value="Unassembled WGS sequence"/>
</dbReference>
<accession>A0ABW0AB77</accession>
<gene>
    <name evidence="2" type="ORF">ACFPP6_36075</name>
</gene>
<dbReference type="RefSeq" id="WP_382051094.1">
    <property type="nucleotide sequence ID" value="NZ_JBHSKJ010000044.1"/>
</dbReference>
<reference evidence="3" key="1">
    <citation type="journal article" date="2019" name="Int. J. Syst. Evol. Microbiol.">
        <title>The Global Catalogue of Microorganisms (GCM) 10K type strain sequencing project: providing services to taxonomists for standard genome sequencing and annotation.</title>
        <authorList>
            <consortium name="The Broad Institute Genomics Platform"/>
            <consortium name="The Broad Institute Genome Sequencing Center for Infectious Disease"/>
            <person name="Wu L."/>
            <person name="Ma J."/>
        </authorList>
    </citation>
    <scope>NUCLEOTIDE SEQUENCE [LARGE SCALE GENOMIC DNA]</scope>
    <source>
        <strain evidence="3">CGMCC 4.1641</strain>
    </source>
</reference>
<keyword evidence="3" id="KW-1185">Reference proteome</keyword>
<evidence type="ECO:0000313" key="2">
    <source>
        <dbReference type="EMBL" id="MFC5150036.1"/>
    </source>
</evidence>
<protein>
    <submittedName>
        <fullName evidence="2">Transposase</fullName>
    </submittedName>
</protein>
<dbReference type="EMBL" id="JBHSKJ010000044">
    <property type="protein sequence ID" value="MFC5150036.1"/>
    <property type="molecule type" value="Genomic_DNA"/>
</dbReference>
<proteinExistence type="predicted"/>
<feature type="domain" description="HTH IS21-type" evidence="1">
    <location>
        <begin position="92"/>
        <end position="155"/>
    </location>
</feature>